<dbReference type="GO" id="GO:0005635">
    <property type="term" value="C:nuclear envelope"/>
    <property type="evidence" value="ECO:0007669"/>
    <property type="project" value="TreeGrafter"/>
</dbReference>
<dbReference type="PANTHER" id="PTHR10250">
    <property type="entry name" value="MICROSOMAL GLUTATHIONE S-TRANSFERASE"/>
    <property type="match status" value="1"/>
</dbReference>
<keyword evidence="4 5" id="KW-0472">Membrane</keyword>
<dbReference type="EMBL" id="QVQW01000017">
    <property type="protein sequence ID" value="RKU45956.1"/>
    <property type="molecule type" value="Genomic_DNA"/>
</dbReference>
<dbReference type="AlphaFoldDB" id="A0A420YDJ4"/>
<dbReference type="GO" id="GO:0004602">
    <property type="term" value="F:glutathione peroxidase activity"/>
    <property type="evidence" value="ECO:0007669"/>
    <property type="project" value="TreeGrafter"/>
</dbReference>
<dbReference type="InterPro" id="IPR023352">
    <property type="entry name" value="MAPEG-like_dom_sf"/>
</dbReference>
<keyword evidence="3 5" id="KW-1133">Transmembrane helix</keyword>
<dbReference type="SUPFAM" id="SSF161084">
    <property type="entry name" value="MAPEG domain-like"/>
    <property type="match status" value="1"/>
</dbReference>
<evidence type="ECO:0000256" key="4">
    <source>
        <dbReference type="ARBA" id="ARBA00023136"/>
    </source>
</evidence>
<dbReference type="InterPro" id="IPR001129">
    <property type="entry name" value="Membr-assoc_MAPEG"/>
</dbReference>
<evidence type="ECO:0000313" key="6">
    <source>
        <dbReference type="EMBL" id="RKU45956.1"/>
    </source>
</evidence>
<reference evidence="6 7" key="1">
    <citation type="submission" date="2018-08" db="EMBL/GenBank/DDBJ databases">
        <title>Draft genome of the lignicolous fungus Coniochaeta pulveracea.</title>
        <authorList>
            <person name="Borstlap C.J."/>
            <person name="De Witt R.N."/>
            <person name="Botha A."/>
            <person name="Volschenk H."/>
        </authorList>
    </citation>
    <scope>NUCLEOTIDE SEQUENCE [LARGE SCALE GENOMIC DNA]</scope>
    <source>
        <strain evidence="6 7">CAB683</strain>
    </source>
</reference>
<name>A0A420YDJ4_9PEZI</name>
<dbReference type="GO" id="GO:0005783">
    <property type="term" value="C:endoplasmic reticulum"/>
    <property type="evidence" value="ECO:0007669"/>
    <property type="project" value="TreeGrafter"/>
</dbReference>
<organism evidence="6 7">
    <name type="scientific">Coniochaeta pulveracea</name>
    <dbReference type="NCBI Taxonomy" id="177199"/>
    <lineage>
        <taxon>Eukaryota</taxon>
        <taxon>Fungi</taxon>
        <taxon>Dikarya</taxon>
        <taxon>Ascomycota</taxon>
        <taxon>Pezizomycotina</taxon>
        <taxon>Sordariomycetes</taxon>
        <taxon>Sordariomycetidae</taxon>
        <taxon>Coniochaetales</taxon>
        <taxon>Coniochaetaceae</taxon>
        <taxon>Coniochaeta</taxon>
    </lineage>
</organism>
<gene>
    <name evidence="6" type="ORF">DL546_005104</name>
</gene>
<proteinExistence type="predicted"/>
<evidence type="ECO:0008006" key="8">
    <source>
        <dbReference type="Google" id="ProtNLM"/>
    </source>
</evidence>
<dbReference type="Pfam" id="PF01124">
    <property type="entry name" value="MAPEG"/>
    <property type="match status" value="1"/>
</dbReference>
<accession>A0A420YDJ4</accession>
<protein>
    <recommendedName>
        <fullName evidence="8">Microsomal glutathione S-transferase 3</fullName>
    </recommendedName>
</protein>
<dbReference type="InterPro" id="IPR050997">
    <property type="entry name" value="MAPEG"/>
</dbReference>
<dbReference type="GO" id="GO:0004364">
    <property type="term" value="F:glutathione transferase activity"/>
    <property type="evidence" value="ECO:0007669"/>
    <property type="project" value="TreeGrafter"/>
</dbReference>
<evidence type="ECO:0000256" key="3">
    <source>
        <dbReference type="ARBA" id="ARBA00022989"/>
    </source>
</evidence>
<keyword evidence="7" id="KW-1185">Reference proteome</keyword>
<dbReference type="OrthoDB" id="410651at2759"/>
<sequence length="150" mass="15909">MAFTSIVLPQDYGYVLLAATSTYFVNFYHIVLTSSARKASGITYPAAYASNEQAEKDPKAYAFNCAQRAHANFSENVTPFLATLLVAGLRYPVVAGGMGIAWCVSRAVYAAGYTSKAGPKGRSVGAISSRLLDLGLAGMAIFTSYKLITA</sequence>
<comment type="subcellular location">
    <subcellularLocation>
        <location evidence="1">Membrane</location>
        <topology evidence="1">Multi-pass membrane protein</topology>
    </subcellularLocation>
</comment>
<evidence type="ECO:0000256" key="2">
    <source>
        <dbReference type="ARBA" id="ARBA00022692"/>
    </source>
</evidence>
<keyword evidence="2 5" id="KW-0812">Transmembrane</keyword>
<feature type="transmembrane region" description="Helical" evidence="5">
    <location>
        <begin position="12"/>
        <end position="32"/>
    </location>
</feature>
<evidence type="ECO:0000256" key="5">
    <source>
        <dbReference type="SAM" id="Phobius"/>
    </source>
</evidence>
<dbReference type="PANTHER" id="PTHR10250:SF26">
    <property type="entry name" value="GLUTATHIONE S-TRANSFERASE 3, MITOCHONDRIAL"/>
    <property type="match status" value="1"/>
</dbReference>
<dbReference type="STRING" id="177199.A0A420YDJ4"/>
<dbReference type="Proteomes" id="UP000275385">
    <property type="component" value="Unassembled WGS sequence"/>
</dbReference>
<comment type="caution">
    <text evidence="6">The sequence shown here is derived from an EMBL/GenBank/DDBJ whole genome shotgun (WGS) entry which is preliminary data.</text>
</comment>
<evidence type="ECO:0000313" key="7">
    <source>
        <dbReference type="Proteomes" id="UP000275385"/>
    </source>
</evidence>
<dbReference type="GO" id="GO:0016020">
    <property type="term" value="C:membrane"/>
    <property type="evidence" value="ECO:0007669"/>
    <property type="project" value="UniProtKB-SubCell"/>
</dbReference>
<evidence type="ECO:0000256" key="1">
    <source>
        <dbReference type="ARBA" id="ARBA00004141"/>
    </source>
</evidence>
<dbReference type="Gene3D" id="1.20.120.550">
    <property type="entry name" value="Membrane associated eicosanoid/glutathione metabolism-like domain"/>
    <property type="match status" value="1"/>
</dbReference>